<dbReference type="InterPro" id="IPR027396">
    <property type="entry name" value="DsrEFH-like"/>
</dbReference>
<reference evidence="1" key="1">
    <citation type="submission" date="2016-10" db="EMBL/GenBank/DDBJ databases">
        <title>Sequence of Gallionella enrichment culture.</title>
        <authorList>
            <person name="Poehlein A."/>
            <person name="Muehling M."/>
            <person name="Daniel R."/>
        </authorList>
    </citation>
    <scope>NUCLEOTIDE SEQUENCE</scope>
</reference>
<comment type="caution">
    <text evidence="1">The sequence shown here is derived from an EMBL/GenBank/DDBJ whole genome shotgun (WGS) entry which is preliminary data.</text>
</comment>
<name>A0A1J5SVF4_9ZZZZ</name>
<protein>
    <submittedName>
        <fullName evidence="1">DsrE/DsrF-like family protein</fullName>
    </submittedName>
</protein>
<dbReference type="EMBL" id="MLJW01000017">
    <property type="protein sequence ID" value="OIR12489.1"/>
    <property type="molecule type" value="Genomic_DNA"/>
</dbReference>
<sequence length="107" mass="11621">MMQLGIVIYSNESETVWNAFRLAAFTCKQGDAVSVFLLGMGVEAESLHSDKFDVTGQIRNFIDAGGSILACGTCLKIRQSEGSDICPVSTMQDLHALIRDSDKVLSF</sequence>
<accession>A0A1J5SVF4</accession>
<evidence type="ECO:0000313" key="1">
    <source>
        <dbReference type="EMBL" id="OIR12489.1"/>
    </source>
</evidence>
<dbReference type="Gene3D" id="3.40.1260.10">
    <property type="entry name" value="DsrEFH-like"/>
    <property type="match status" value="1"/>
</dbReference>
<dbReference type="AlphaFoldDB" id="A0A1J5SVF4"/>
<gene>
    <name evidence="1" type="ORF">GALL_61880</name>
</gene>
<dbReference type="SUPFAM" id="SSF75169">
    <property type="entry name" value="DsrEFH-like"/>
    <property type="match status" value="1"/>
</dbReference>
<dbReference type="InterPro" id="IPR003787">
    <property type="entry name" value="Sulphur_relay_DsrE/F-like"/>
</dbReference>
<dbReference type="Pfam" id="PF02635">
    <property type="entry name" value="DsrE"/>
    <property type="match status" value="1"/>
</dbReference>
<proteinExistence type="predicted"/>
<organism evidence="1">
    <name type="scientific">mine drainage metagenome</name>
    <dbReference type="NCBI Taxonomy" id="410659"/>
    <lineage>
        <taxon>unclassified sequences</taxon>
        <taxon>metagenomes</taxon>
        <taxon>ecological metagenomes</taxon>
    </lineage>
</organism>